<proteinExistence type="inferred from homology"/>
<dbReference type="RefSeq" id="YP_009131300.1">
    <property type="nucleotide sequence ID" value="NC_026851.1"/>
</dbReference>
<geneLocation type="plastid" evidence="13"/>
<keyword evidence="4 11" id="KW-0138">CF(0)</keyword>
<keyword evidence="3 11" id="KW-0813">Transport</keyword>
<dbReference type="GO" id="GO:0045259">
    <property type="term" value="C:proton-transporting ATP synthase complex"/>
    <property type="evidence" value="ECO:0007669"/>
    <property type="project" value="UniProtKB-KW"/>
</dbReference>
<organism evidence="13">
    <name type="scientific">Trachydiscus minutus</name>
    <dbReference type="NCBI Taxonomy" id="1032745"/>
    <lineage>
        <taxon>Eukaryota</taxon>
        <taxon>Sar</taxon>
        <taxon>Stramenopiles</taxon>
        <taxon>Ochrophyta</taxon>
        <taxon>Eustigmatophyceae</taxon>
        <taxon>Goniochloridales</taxon>
        <taxon>Goniochloridaceae</taxon>
        <taxon>Trachydiscus</taxon>
    </lineage>
</organism>
<comment type="function">
    <text evidence="10">F(1)F(0) ATP synthase produces ATP from ADP in the presence of a proton or sodium gradient. F-type ATPases consist of two structural domains, F(1) containing the extramembraneous catalytic core and F(0) containing the membrane proton channel, linked together by a central stalk and a peripheral stalk. During catalysis, ATP synthesis in the catalytic domain of F(1) is coupled via a rotary mechanism of the central stalk subunits to proton translocation.</text>
</comment>
<dbReference type="PANTHER" id="PTHR33445:SF2">
    <property type="entry name" value="ATP SYNTHASE SUBUNIT B', CHLOROPLASTIC"/>
    <property type="match status" value="1"/>
</dbReference>
<dbReference type="EMBL" id="KJ624065">
    <property type="protein sequence ID" value="AIB04054.1"/>
    <property type="molecule type" value="Genomic_DNA"/>
</dbReference>
<sequence length="154" mass="18153">MNDFLSSYLISLEKTGGLFDIDGTLPALMLQFAIFVQVLRVLLFQPLQKILQQREDEIENNFKNGRISLDDVEELQKKIKKLLESIRRITSLRVERLQRRLQSLSFQSKVSLESQRVDFYEENLKNYNPISDVAYNLGVRTLQRLESYLKQRLI</sequence>
<evidence type="ECO:0000256" key="6">
    <source>
        <dbReference type="ARBA" id="ARBA00022781"/>
    </source>
</evidence>
<evidence type="ECO:0000256" key="5">
    <source>
        <dbReference type="ARBA" id="ARBA00022692"/>
    </source>
</evidence>
<comment type="similarity">
    <text evidence="2 11">Belongs to the ATPase B chain family.</text>
</comment>
<evidence type="ECO:0000313" key="13">
    <source>
        <dbReference type="EMBL" id="AIB04054.1"/>
    </source>
</evidence>
<keyword evidence="7 12" id="KW-1133">Transmembrane helix</keyword>
<name>A0A0D3M5B9_9STRA</name>
<dbReference type="GO" id="GO:0015986">
    <property type="term" value="P:proton motive force-driven ATP synthesis"/>
    <property type="evidence" value="ECO:0007669"/>
    <property type="project" value="InterPro"/>
</dbReference>
<dbReference type="PANTHER" id="PTHR33445">
    <property type="entry name" value="ATP SYNTHASE SUBUNIT B', CHLOROPLASTIC"/>
    <property type="match status" value="1"/>
</dbReference>
<reference evidence="13" key="1">
    <citation type="journal article" date="2015" name="Sci. Rep.">
        <title>Updating algal evolutionary relationships through plastid genome sequencing: did alveolate plastids emerge through endosymbiosis of an ochrophyte?</title>
        <authorList>
            <person name="Sevcikova T."/>
            <person name="Horak A."/>
            <person name="Klimes V."/>
            <person name="Zbrankova V."/>
            <person name="Demir-Hilton E."/>
            <person name="Sudek S."/>
            <person name="Jenkins J."/>
            <person name="Schmutz J."/>
            <person name="Pribyl P."/>
            <person name="Fousek J."/>
            <person name="Vlcek C."/>
            <person name="Lang B.F."/>
            <person name="Obornik M."/>
            <person name="Worden A.Z."/>
            <person name="Elias M."/>
        </authorList>
    </citation>
    <scope>NUCLEOTIDE SEQUENCE</scope>
</reference>
<keyword evidence="13" id="KW-0934">Plastid</keyword>
<evidence type="ECO:0000256" key="11">
    <source>
        <dbReference type="RuleBase" id="RU003848"/>
    </source>
</evidence>
<protein>
    <submittedName>
        <fullName evidence="13">ATP synthase CF0 B' chain subunit II</fullName>
    </submittedName>
</protein>
<evidence type="ECO:0000256" key="3">
    <source>
        <dbReference type="ARBA" id="ARBA00022448"/>
    </source>
</evidence>
<keyword evidence="6 11" id="KW-0375">Hydrogen ion transport</keyword>
<keyword evidence="5 11" id="KW-0812">Transmembrane</keyword>
<evidence type="ECO:0000256" key="12">
    <source>
        <dbReference type="SAM" id="Phobius"/>
    </source>
</evidence>
<gene>
    <name evidence="13" type="primary">atpG</name>
</gene>
<evidence type="ECO:0000256" key="8">
    <source>
        <dbReference type="ARBA" id="ARBA00023065"/>
    </source>
</evidence>
<feature type="transmembrane region" description="Helical" evidence="12">
    <location>
        <begin position="25"/>
        <end position="44"/>
    </location>
</feature>
<keyword evidence="9 12" id="KW-0472">Membrane</keyword>
<evidence type="ECO:0000256" key="1">
    <source>
        <dbReference type="ARBA" id="ARBA00004167"/>
    </source>
</evidence>
<evidence type="ECO:0000256" key="2">
    <source>
        <dbReference type="ARBA" id="ARBA00005513"/>
    </source>
</evidence>
<dbReference type="CDD" id="cd06503">
    <property type="entry name" value="ATP-synt_Fo_b"/>
    <property type="match status" value="1"/>
</dbReference>
<evidence type="ECO:0000256" key="10">
    <source>
        <dbReference type="ARBA" id="ARBA00025198"/>
    </source>
</evidence>
<keyword evidence="8 11" id="KW-0406">Ion transport</keyword>
<dbReference type="AlphaFoldDB" id="A0A0D3M5B9"/>
<dbReference type="GeneID" id="24121169"/>
<dbReference type="GO" id="GO:0046961">
    <property type="term" value="F:proton-transporting ATPase activity, rotational mechanism"/>
    <property type="evidence" value="ECO:0007669"/>
    <property type="project" value="TreeGrafter"/>
</dbReference>
<comment type="subcellular location">
    <subcellularLocation>
        <location evidence="1">Membrane</location>
        <topology evidence="1">Single-pass membrane protein</topology>
    </subcellularLocation>
</comment>
<evidence type="ECO:0000256" key="7">
    <source>
        <dbReference type="ARBA" id="ARBA00022989"/>
    </source>
</evidence>
<dbReference type="InterPro" id="IPR002146">
    <property type="entry name" value="ATP_synth_b/b'su_bac/chlpt"/>
</dbReference>
<evidence type="ECO:0000256" key="4">
    <source>
        <dbReference type="ARBA" id="ARBA00022547"/>
    </source>
</evidence>
<dbReference type="InterPro" id="IPR050059">
    <property type="entry name" value="ATP_synthase_B_chain"/>
</dbReference>
<evidence type="ECO:0000256" key="9">
    <source>
        <dbReference type="ARBA" id="ARBA00023136"/>
    </source>
</evidence>
<accession>A0A0D3M5B9</accession>
<dbReference type="Pfam" id="PF00430">
    <property type="entry name" value="ATP-synt_B"/>
    <property type="match status" value="1"/>
</dbReference>